<comment type="caution">
    <text evidence="1">The sequence shown here is derived from an EMBL/GenBank/DDBJ whole genome shotgun (WGS) entry which is preliminary data.</text>
</comment>
<sequence length="172" mass="19355">MDHATTWRSVACTGHRPQYLPPGSQQWLAGELSRIAVRLRDEHGTEVALSGGAAGVDLLWAEAAHDVGLATWLYLPFPDQDDRWPWQWRDRLAAARHRADRVITLGQRYNVALLHERNTRLVADGNVLVAAHDPARRSGGTASTMRHAWDQGRPIIRVDIRHRRTTLAATRP</sequence>
<dbReference type="RefSeq" id="WP_344678857.1">
    <property type="nucleotide sequence ID" value="NZ_BAAAUX010000009.1"/>
</dbReference>
<evidence type="ECO:0000313" key="2">
    <source>
        <dbReference type="Proteomes" id="UP001500979"/>
    </source>
</evidence>
<gene>
    <name evidence="1" type="ORF">GCM10010470_16270</name>
</gene>
<accession>A0ABN3VBN6</accession>
<dbReference type="SUPFAM" id="SSF102405">
    <property type="entry name" value="MCP/YpsA-like"/>
    <property type="match status" value="1"/>
</dbReference>
<dbReference type="EMBL" id="BAAAUX010000009">
    <property type="protein sequence ID" value="GAA2783047.1"/>
    <property type="molecule type" value="Genomic_DNA"/>
</dbReference>
<name>A0ABN3VBN6_9PSEU</name>
<dbReference type="Gene3D" id="3.40.50.450">
    <property type="match status" value="1"/>
</dbReference>
<keyword evidence="2" id="KW-1185">Reference proteome</keyword>
<protein>
    <recommendedName>
        <fullName evidence="3">DUF1273 family protein</fullName>
    </recommendedName>
</protein>
<evidence type="ECO:0000313" key="1">
    <source>
        <dbReference type="EMBL" id="GAA2783047.1"/>
    </source>
</evidence>
<reference evidence="1 2" key="1">
    <citation type="journal article" date="2019" name="Int. J. Syst. Evol. Microbiol.">
        <title>The Global Catalogue of Microorganisms (GCM) 10K type strain sequencing project: providing services to taxonomists for standard genome sequencing and annotation.</title>
        <authorList>
            <consortium name="The Broad Institute Genomics Platform"/>
            <consortium name="The Broad Institute Genome Sequencing Center for Infectious Disease"/>
            <person name="Wu L."/>
            <person name="Ma J."/>
        </authorList>
    </citation>
    <scope>NUCLEOTIDE SEQUENCE [LARGE SCALE GENOMIC DNA]</scope>
    <source>
        <strain evidence="1 2">JCM 9383</strain>
    </source>
</reference>
<organism evidence="1 2">
    <name type="scientific">Saccharopolyspora taberi</name>
    <dbReference type="NCBI Taxonomy" id="60895"/>
    <lineage>
        <taxon>Bacteria</taxon>
        <taxon>Bacillati</taxon>
        <taxon>Actinomycetota</taxon>
        <taxon>Actinomycetes</taxon>
        <taxon>Pseudonocardiales</taxon>
        <taxon>Pseudonocardiaceae</taxon>
        <taxon>Saccharopolyspora</taxon>
    </lineage>
</organism>
<dbReference type="Proteomes" id="UP001500979">
    <property type="component" value="Unassembled WGS sequence"/>
</dbReference>
<evidence type="ECO:0008006" key="3">
    <source>
        <dbReference type="Google" id="ProtNLM"/>
    </source>
</evidence>
<proteinExistence type="predicted"/>